<sequence length="35" mass="4123">MKIISIYLLPQHTTFQLHAAVTQVRRTIRNCIVAW</sequence>
<dbReference type="EMBL" id="HF935255">
    <property type="protein sequence ID" value="CCX05465.1"/>
    <property type="molecule type" value="Genomic_DNA"/>
</dbReference>
<reference evidence="1 2" key="1">
    <citation type="journal article" date="2013" name="PLoS Genet.">
        <title>The genome and development-dependent transcriptomes of Pyronema confluens: a window into fungal evolution.</title>
        <authorList>
            <person name="Traeger S."/>
            <person name="Altegoer F."/>
            <person name="Freitag M."/>
            <person name="Gabaldon T."/>
            <person name="Kempken F."/>
            <person name="Kumar A."/>
            <person name="Marcet-Houben M."/>
            <person name="Poggeler S."/>
            <person name="Stajich J.E."/>
            <person name="Nowrousian M."/>
        </authorList>
    </citation>
    <scope>NUCLEOTIDE SEQUENCE [LARGE SCALE GENOMIC DNA]</scope>
    <source>
        <strain evidence="2">CBS 100304</strain>
        <tissue evidence="1">Vegetative mycelium</tissue>
    </source>
</reference>
<dbReference type="Proteomes" id="UP000018144">
    <property type="component" value="Unassembled WGS sequence"/>
</dbReference>
<keyword evidence="2" id="KW-1185">Reference proteome</keyword>
<dbReference type="AlphaFoldDB" id="U4L623"/>
<gene>
    <name evidence="1" type="ORF">PCON_05052</name>
</gene>
<organism evidence="1 2">
    <name type="scientific">Pyronema omphalodes (strain CBS 100304)</name>
    <name type="common">Pyronema confluens</name>
    <dbReference type="NCBI Taxonomy" id="1076935"/>
    <lineage>
        <taxon>Eukaryota</taxon>
        <taxon>Fungi</taxon>
        <taxon>Dikarya</taxon>
        <taxon>Ascomycota</taxon>
        <taxon>Pezizomycotina</taxon>
        <taxon>Pezizomycetes</taxon>
        <taxon>Pezizales</taxon>
        <taxon>Pyronemataceae</taxon>
        <taxon>Pyronema</taxon>
    </lineage>
</organism>
<protein>
    <submittedName>
        <fullName evidence="1">Uncharacterized protein</fullName>
    </submittedName>
</protein>
<accession>U4L623</accession>
<name>U4L623_PYROM</name>
<evidence type="ECO:0000313" key="2">
    <source>
        <dbReference type="Proteomes" id="UP000018144"/>
    </source>
</evidence>
<evidence type="ECO:0000313" key="1">
    <source>
        <dbReference type="EMBL" id="CCX05465.1"/>
    </source>
</evidence>
<proteinExistence type="predicted"/>